<evidence type="ECO:0000256" key="1">
    <source>
        <dbReference type="SAM" id="Phobius"/>
    </source>
</evidence>
<evidence type="ECO:0008006" key="4">
    <source>
        <dbReference type="Google" id="ProtNLM"/>
    </source>
</evidence>
<dbReference type="Proteomes" id="UP000002171">
    <property type="component" value="Unassembled WGS sequence"/>
</dbReference>
<evidence type="ECO:0000313" key="3">
    <source>
        <dbReference type="Proteomes" id="UP000002171"/>
    </source>
</evidence>
<sequence length="170" mass="19438">MQLQEIDKAIYKQKQRKVAVVLCIIFAIIGLSLSALFRQQFGNPEGSNTWVNLSGVLLGAVITIAGFTQVKSRPYFDELRYAWNLKRQALKIQNHRHRWEKQLEEGDQTAATVLAFYHKATLQLQSLEGNDFGHADSLKREEKFIALCNEKQLDSEADKFSVDLLEDLKV</sequence>
<keyword evidence="1" id="KW-0472">Membrane</keyword>
<feature type="transmembrane region" description="Helical" evidence="1">
    <location>
        <begin position="18"/>
        <end position="37"/>
    </location>
</feature>
<organism evidence="2 3">
    <name type="scientific">Neptuniibacter caesariensis</name>
    <dbReference type="NCBI Taxonomy" id="207954"/>
    <lineage>
        <taxon>Bacteria</taxon>
        <taxon>Pseudomonadati</taxon>
        <taxon>Pseudomonadota</taxon>
        <taxon>Gammaproteobacteria</taxon>
        <taxon>Oceanospirillales</taxon>
        <taxon>Oceanospirillaceae</taxon>
        <taxon>Neptuniibacter</taxon>
    </lineage>
</organism>
<dbReference type="RefSeq" id="WP_007022764.1">
    <property type="nucleotide sequence ID" value="NZ_CH724127.1"/>
</dbReference>
<dbReference type="Pfam" id="PF11286">
    <property type="entry name" value="DUF3087"/>
    <property type="match status" value="1"/>
</dbReference>
<proteinExistence type="predicted"/>
<name>A0A7U8GRR8_NEPCE</name>
<dbReference type="AlphaFoldDB" id="A0A7U8GRR8"/>
<accession>A0A7U8GRR8</accession>
<feature type="transmembrane region" description="Helical" evidence="1">
    <location>
        <begin position="49"/>
        <end position="70"/>
    </location>
</feature>
<comment type="caution">
    <text evidence="2">The sequence shown here is derived from an EMBL/GenBank/DDBJ whole genome shotgun (WGS) entry which is preliminary data.</text>
</comment>
<dbReference type="EMBL" id="AAOW01000006">
    <property type="protein sequence ID" value="EAR61677.1"/>
    <property type="molecule type" value="Genomic_DNA"/>
</dbReference>
<dbReference type="InterPro" id="IPR021438">
    <property type="entry name" value="DUF3087"/>
</dbReference>
<keyword evidence="1" id="KW-1133">Transmembrane helix</keyword>
<protein>
    <recommendedName>
        <fullName evidence="4">DUF3087 domain-containing protein</fullName>
    </recommendedName>
</protein>
<reference evidence="2 3" key="1">
    <citation type="submission" date="2006-02" db="EMBL/GenBank/DDBJ databases">
        <authorList>
            <person name="Pinhassi J."/>
            <person name="Pedros-Alio C."/>
            <person name="Ferriera S."/>
            <person name="Johnson J."/>
            <person name="Kravitz S."/>
            <person name="Halpern A."/>
            <person name="Remington K."/>
            <person name="Beeson K."/>
            <person name="Tran B."/>
            <person name="Rogers Y.-H."/>
            <person name="Friedman R."/>
            <person name="Venter J.C."/>
        </authorList>
    </citation>
    <scope>NUCLEOTIDE SEQUENCE [LARGE SCALE GENOMIC DNA]</scope>
    <source>
        <strain evidence="2 3">MED92</strain>
    </source>
</reference>
<keyword evidence="1" id="KW-0812">Transmembrane</keyword>
<dbReference type="OrthoDB" id="6118114at2"/>
<gene>
    <name evidence="2" type="ORF">MED92_03742</name>
</gene>
<evidence type="ECO:0000313" key="2">
    <source>
        <dbReference type="EMBL" id="EAR61677.1"/>
    </source>
</evidence>
<keyword evidence="3" id="KW-1185">Reference proteome</keyword>